<evidence type="ECO:0000313" key="2">
    <source>
        <dbReference type="EMBL" id="HIT59386.1"/>
    </source>
</evidence>
<proteinExistence type="predicted"/>
<gene>
    <name evidence="2" type="ORF">IAC39_06715</name>
</gene>
<dbReference type="AlphaFoldDB" id="A0A9D1GTW9"/>
<evidence type="ECO:0000256" key="1">
    <source>
        <dbReference type="SAM" id="Phobius"/>
    </source>
</evidence>
<accession>A0A9D1GTW9</accession>
<feature type="transmembrane region" description="Helical" evidence="1">
    <location>
        <begin position="173"/>
        <end position="189"/>
    </location>
</feature>
<feature type="transmembrane region" description="Helical" evidence="1">
    <location>
        <begin position="21"/>
        <end position="38"/>
    </location>
</feature>
<protein>
    <submittedName>
        <fullName evidence="2">Phosphatase PAP2 family protein</fullName>
    </submittedName>
</protein>
<keyword evidence="1" id="KW-1133">Transmembrane helix</keyword>
<reference evidence="2" key="1">
    <citation type="submission" date="2020-10" db="EMBL/GenBank/DDBJ databases">
        <authorList>
            <person name="Gilroy R."/>
        </authorList>
    </citation>
    <scope>NUCLEOTIDE SEQUENCE</scope>
    <source>
        <strain evidence="2">CHK33-4379</strain>
    </source>
</reference>
<feature type="transmembrane region" description="Helical" evidence="1">
    <location>
        <begin position="135"/>
        <end position="161"/>
    </location>
</feature>
<name>A0A9D1GTW9_9FIRM</name>
<reference evidence="2" key="2">
    <citation type="journal article" date="2021" name="PeerJ">
        <title>Extensive microbial diversity within the chicken gut microbiome revealed by metagenomics and culture.</title>
        <authorList>
            <person name="Gilroy R."/>
            <person name="Ravi A."/>
            <person name="Getino M."/>
            <person name="Pursley I."/>
            <person name="Horton D.L."/>
            <person name="Alikhan N.F."/>
            <person name="Baker D."/>
            <person name="Gharbi K."/>
            <person name="Hall N."/>
            <person name="Watson M."/>
            <person name="Adriaenssens E.M."/>
            <person name="Foster-Nyarko E."/>
            <person name="Jarju S."/>
            <person name="Secka A."/>
            <person name="Antonio M."/>
            <person name="Oren A."/>
            <person name="Chaudhuri R.R."/>
            <person name="La Ragione R."/>
            <person name="Hildebrand F."/>
            <person name="Pallen M.J."/>
        </authorList>
    </citation>
    <scope>NUCLEOTIDE SEQUENCE</scope>
    <source>
        <strain evidence="2">CHK33-4379</strain>
    </source>
</reference>
<feature type="transmembrane region" description="Helical" evidence="1">
    <location>
        <begin position="96"/>
        <end position="115"/>
    </location>
</feature>
<keyword evidence="1" id="KW-0812">Transmembrane</keyword>
<feature type="transmembrane region" description="Helical" evidence="1">
    <location>
        <begin position="195"/>
        <end position="214"/>
    </location>
</feature>
<keyword evidence="1" id="KW-0472">Membrane</keyword>
<dbReference type="EMBL" id="DVLL01000021">
    <property type="protein sequence ID" value="HIT59386.1"/>
    <property type="molecule type" value="Genomic_DNA"/>
</dbReference>
<dbReference type="Proteomes" id="UP000824136">
    <property type="component" value="Unassembled WGS sequence"/>
</dbReference>
<dbReference type="InterPro" id="IPR036938">
    <property type="entry name" value="PAP2/HPO_sf"/>
</dbReference>
<sequence>MKNSISLKNFRPAMLFNELRHVWLLVYWPIFGLLFNYVESVYKPARYFEMHCALDDVIPFIELFVIPYIFWFVYIAGMLAYTFFCEVSSFKKMMRFIIFTYTITLVIYFIFPTIQHLRPDVFARDNLLTRFMADFYAYDTNTNICPSLHVIGSVAVMLCAFDTKRFSTFGWKMAFGITTAIICVSTVFLKQHSVIDIFAAIPVCIAGYYISYWLTQTANSTVILTSAVVKGKCK</sequence>
<organism evidence="2 3">
    <name type="scientific">Candidatus Faeciplasma pullistercoris</name>
    <dbReference type="NCBI Taxonomy" id="2840800"/>
    <lineage>
        <taxon>Bacteria</taxon>
        <taxon>Bacillati</taxon>
        <taxon>Bacillota</taxon>
        <taxon>Clostridia</taxon>
        <taxon>Eubacteriales</taxon>
        <taxon>Oscillospiraceae</taxon>
        <taxon>Oscillospiraceae incertae sedis</taxon>
        <taxon>Candidatus Faeciplasma</taxon>
    </lineage>
</organism>
<comment type="caution">
    <text evidence="2">The sequence shown here is derived from an EMBL/GenBank/DDBJ whole genome shotgun (WGS) entry which is preliminary data.</text>
</comment>
<dbReference type="SUPFAM" id="SSF48317">
    <property type="entry name" value="Acid phosphatase/Vanadium-dependent haloperoxidase"/>
    <property type="match status" value="1"/>
</dbReference>
<evidence type="ECO:0000313" key="3">
    <source>
        <dbReference type="Proteomes" id="UP000824136"/>
    </source>
</evidence>
<feature type="transmembrane region" description="Helical" evidence="1">
    <location>
        <begin position="58"/>
        <end position="84"/>
    </location>
</feature>